<comment type="caution">
    <text evidence="1">The sequence shown here is derived from an EMBL/GenBank/DDBJ whole genome shotgun (WGS) entry which is preliminary data.</text>
</comment>
<sequence>MKRIVLAALGLLSGCKAFDKVACYETRLTRARTSTLYRETQASAAAGIPRLVAMKNYHPDHGNAFVDSSIVSAFTIEEAMFFSPDSSKCVVPVLLQTTGQEDFDQILYLQGTRKETGWAFATNRKPRVAKVRSLVKKKMVEGQWVNHSFADLSQLARRKVLDFGIIKRRGCVIDPEFWFEE</sequence>
<dbReference type="EMBL" id="BMGY01000001">
    <property type="protein sequence ID" value="GGH78377.1"/>
    <property type="molecule type" value="Genomic_DNA"/>
</dbReference>
<reference evidence="2" key="1">
    <citation type="journal article" date="2019" name="Int. J. Syst. Evol. Microbiol.">
        <title>The Global Catalogue of Microorganisms (GCM) 10K type strain sequencing project: providing services to taxonomists for standard genome sequencing and annotation.</title>
        <authorList>
            <consortium name="The Broad Institute Genomics Platform"/>
            <consortium name="The Broad Institute Genome Sequencing Center for Infectious Disease"/>
            <person name="Wu L."/>
            <person name="Ma J."/>
        </authorList>
    </citation>
    <scope>NUCLEOTIDE SEQUENCE [LARGE SCALE GENOMIC DNA]</scope>
    <source>
        <strain evidence="2">CGMCC 1.14966</strain>
    </source>
</reference>
<proteinExistence type="predicted"/>
<accession>A0ABQ1ZSM4</accession>
<dbReference type="PROSITE" id="PS51257">
    <property type="entry name" value="PROKAR_LIPOPROTEIN"/>
    <property type="match status" value="1"/>
</dbReference>
<dbReference type="RefSeq" id="WP_188560004.1">
    <property type="nucleotide sequence ID" value="NZ_BMGY01000001.1"/>
</dbReference>
<dbReference type="Proteomes" id="UP000637774">
    <property type="component" value="Unassembled WGS sequence"/>
</dbReference>
<evidence type="ECO:0008006" key="3">
    <source>
        <dbReference type="Google" id="ProtNLM"/>
    </source>
</evidence>
<gene>
    <name evidence="1" type="ORF">GCM10011495_00490</name>
</gene>
<protein>
    <recommendedName>
        <fullName evidence="3">Lipoprotein</fullName>
    </recommendedName>
</protein>
<organism evidence="1 2">
    <name type="scientific">Hymenobacter frigidus</name>
    <dbReference type="NCBI Taxonomy" id="1524095"/>
    <lineage>
        <taxon>Bacteria</taxon>
        <taxon>Pseudomonadati</taxon>
        <taxon>Bacteroidota</taxon>
        <taxon>Cytophagia</taxon>
        <taxon>Cytophagales</taxon>
        <taxon>Hymenobacteraceae</taxon>
        <taxon>Hymenobacter</taxon>
    </lineage>
</organism>
<keyword evidence="2" id="KW-1185">Reference proteome</keyword>
<evidence type="ECO:0000313" key="1">
    <source>
        <dbReference type="EMBL" id="GGH78377.1"/>
    </source>
</evidence>
<name>A0ABQ1ZSM4_9BACT</name>
<evidence type="ECO:0000313" key="2">
    <source>
        <dbReference type="Proteomes" id="UP000637774"/>
    </source>
</evidence>